<sequence>MLLSVHTKHTYDIPSSKQELSLMRILINNIHIMRSILRSLPSPNKQDLKLLRKFNGLFFRYWLPGTDQ</sequence>
<dbReference type="AlphaFoldDB" id="A0A2G5DCY2"/>
<dbReference type="EMBL" id="KZ305039">
    <property type="protein sequence ID" value="PIA41324.1"/>
    <property type="molecule type" value="Genomic_DNA"/>
</dbReference>
<name>A0A2G5DCY2_AQUCA</name>
<reference evidence="1 2" key="1">
    <citation type="submission" date="2017-09" db="EMBL/GenBank/DDBJ databases">
        <title>WGS assembly of Aquilegia coerulea Goldsmith.</title>
        <authorList>
            <person name="Hodges S."/>
            <person name="Kramer E."/>
            <person name="Nordborg M."/>
            <person name="Tomkins J."/>
            <person name="Borevitz J."/>
            <person name="Derieg N."/>
            <person name="Yan J."/>
            <person name="Mihaltcheva S."/>
            <person name="Hayes R.D."/>
            <person name="Rokhsar D."/>
        </authorList>
    </citation>
    <scope>NUCLEOTIDE SEQUENCE [LARGE SCALE GENOMIC DNA]</scope>
    <source>
        <strain evidence="2">cv. Goldsmith</strain>
    </source>
</reference>
<proteinExistence type="predicted"/>
<evidence type="ECO:0000313" key="1">
    <source>
        <dbReference type="EMBL" id="PIA41324.1"/>
    </source>
</evidence>
<keyword evidence="2" id="KW-1185">Reference proteome</keyword>
<organism evidence="1 2">
    <name type="scientific">Aquilegia coerulea</name>
    <name type="common">Rocky mountain columbine</name>
    <dbReference type="NCBI Taxonomy" id="218851"/>
    <lineage>
        <taxon>Eukaryota</taxon>
        <taxon>Viridiplantae</taxon>
        <taxon>Streptophyta</taxon>
        <taxon>Embryophyta</taxon>
        <taxon>Tracheophyta</taxon>
        <taxon>Spermatophyta</taxon>
        <taxon>Magnoliopsida</taxon>
        <taxon>Ranunculales</taxon>
        <taxon>Ranunculaceae</taxon>
        <taxon>Thalictroideae</taxon>
        <taxon>Aquilegia</taxon>
    </lineage>
</organism>
<dbReference type="InParanoid" id="A0A2G5DCY2"/>
<protein>
    <submittedName>
        <fullName evidence="1">Uncharacterized protein</fullName>
    </submittedName>
</protein>
<accession>A0A2G5DCY2</accession>
<dbReference type="Proteomes" id="UP000230069">
    <property type="component" value="Unassembled WGS sequence"/>
</dbReference>
<gene>
    <name evidence="1" type="ORF">AQUCO_02200022v1</name>
</gene>
<evidence type="ECO:0000313" key="2">
    <source>
        <dbReference type="Proteomes" id="UP000230069"/>
    </source>
</evidence>